<evidence type="ECO:0000256" key="2">
    <source>
        <dbReference type="ARBA" id="ARBA00012313"/>
    </source>
</evidence>
<evidence type="ECO:0000259" key="12">
    <source>
        <dbReference type="PROSITE" id="PS50873"/>
    </source>
</evidence>
<dbReference type="PANTHER" id="PTHR31517">
    <property type="match status" value="1"/>
</dbReference>
<dbReference type="EC" id="1.11.1.7" evidence="2"/>
<evidence type="ECO:0000256" key="1">
    <source>
        <dbReference type="ARBA" id="ARBA00000189"/>
    </source>
</evidence>
<keyword evidence="14" id="KW-1185">Reference proteome</keyword>
<evidence type="ECO:0000256" key="5">
    <source>
        <dbReference type="ARBA" id="ARBA00022723"/>
    </source>
</evidence>
<dbReference type="SUPFAM" id="SSF48113">
    <property type="entry name" value="Heme-dependent peroxidases"/>
    <property type="match status" value="1"/>
</dbReference>
<keyword evidence="7 8" id="KW-0408">Iron</keyword>
<keyword evidence="5 8" id="KW-0479">Metal-binding</keyword>
<dbReference type="EMBL" id="VIEB01000058">
    <property type="protein sequence ID" value="TQE09391.1"/>
    <property type="molecule type" value="Genomic_DNA"/>
</dbReference>
<evidence type="ECO:0000256" key="6">
    <source>
        <dbReference type="ARBA" id="ARBA00023002"/>
    </source>
</evidence>
<dbReference type="Proteomes" id="UP000315295">
    <property type="component" value="Unassembled WGS sequence"/>
</dbReference>
<keyword evidence="9" id="KW-1015">Disulfide bond</keyword>
<dbReference type="InterPro" id="IPR000823">
    <property type="entry name" value="Peroxidase_pln"/>
</dbReference>
<evidence type="ECO:0000313" key="13">
    <source>
        <dbReference type="EMBL" id="TQE09391.1"/>
    </source>
</evidence>
<comment type="catalytic activity">
    <reaction evidence="1">
        <text>2 a phenolic donor + H2O2 = 2 a phenolic radical donor + 2 H2O</text>
        <dbReference type="Rhea" id="RHEA:56136"/>
        <dbReference type="ChEBI" id="CHEBI:15377"/>
        <dbReference type="ChEBI" id="CHEBI:16240"/>
        <dbReference type="ChEBI" id="CHEBI:139520"/>
        <dbReference type="ChEBI" id="CHEBI:139521"/>
        <dbReference type="EC" id="1.11.1.7"/>
    </reaction>
</comment>
<dbReference type="GO" id="GO:0046872">
    <property type="term" value="F:metal ion binding"/>
    <property type="evidence" value="ECO:0007669"/>
    <property type="project" value="UniProtKB-KW"/>
</dbReference>
<name>A0A540NED5_MALBA</name>
<evidence type="ECO:0000256" key="9">
    <source>
        <dbReference type="PIRSR" id="PIRSR600823-5"/>
    </source>
</evidence>
<keyword evidence="3" id="KW-0575">Peroxidase</keyword>
<feature type="domain" description="Plant heme peroxidase family profile" evidence="12">
    <location>
        <begin position="1"/>
        <end position="154"/>
    </location>
</feature>
<feature type="binding site" evidence="8">
    <location>
        <position position="82"/>
    </location>
    <ligand>
        <name>Ca(2+)</name>
        <dbReference type="ChEBI" id="CHEBI:29108"/>
        <label>2</label>
    </ligand>
</feature>
<evidence type="ECO:0000256" key="4">
    <source>
        <dbReference type="ARBA" id="ARBA00022617"/>
    </source>
</evidence>
<dbReference type="PRINTS" id="PR00461">
    <property type="entry name" value="PLPEROXIDASE"/>
</dbReference>
<proteinExistence type="inferred from homology"/>
<dbReference type="Gene3D" id="1.10.420.10">
    <property type="entry name" value="Peroxidase, domain 2"/>
    <property type="match status" value="1"/>
</dbReference>
<dbReference type="Pfam" id="PF00141">
    <property type="entry name" value="peroxidase"/>
    <property type="match status" value="1"/>
</dbReference>
<accession>A0A540NED5</accession>
<feature type="binding site" description="axial binding residue" evidence="8">
    <location>
        <position position="24"/>
    </location>
    <ligand>
        <name>heme b</name>
        <dbReference type="ChEBI" id="CHEBI:60344"/>
    </ligand>
    <ligandPart>
        <name>Fe</name>
        <dbReference type="ChEBI" id="CHEBI:18248"/>
    </ligandPart>
</feature>
<evidence type="ECO:0000256" key="10">
    <source>
        <dbReference type="RuleBase" id="RU004241"/>
    </source>
</evidence>
<keyword evidence="4" id="KW-0349">Heme</keyword>
<dbReference type="InterPro" id="IPR010255">
    <property type="entry name" value="Haem_peroxidase_sf"/>
</dbReference>
<keyword evidence="8" id="KW-0106">Calcium</keyword>
<protein>
    <recommendedName>
        <fullName evidence="2">peroxidase</fullName>
        <ecNumber evidence="2">1.11.1.7</ecNumber>
    </recommendedName>
</protein>
<evidence type="ECO:0000256" key="8">
    <source>
        <dbReference type="PIRSR" id="PIRSR600823-3"/>
    </source>
</evidence>
<organism evidence="13 14">
    <name type="scientific">Malus baccata</name>
    <name type="common">Siberian crab apple</name>
    <name type="synonym">Pyrus baccata</name>
    <dbReference type="NCBI Taxonomy" id="106549"/>
    <lineage>
        <taxon>Eukaryota</taxon>
        <taxon>Viridiplantae</taxon>
        <taxon>Streptophyta</taxon>
        <taxon>Embryophyta</taxon>
        <taxon>Tracheophyta</taxon>
        <taxon>Spermatophyta</taxon>
        <taxon>Magnoliopsida</taxon>
        <taxon>eudicotyledons</taxon>
        <taxon>Gunneridae</taxon>
        <taxon>Pentapetalae</taxon>
        <taxon>rosids</taxon>
        <taxon>fabids</taxon>
        <taxon>Rosales</taxon>
        <taxon>Rosaceae</taxon>
        <taxon>Amygdaloideae</taxon>
        <taxon>Maleae</taxon>
        <taxon>Malus</taxon>
    </lineage>
</organism>
<feature type="region of interest" description="Disordered" evidence="11">
    <location>
        <begin position="1"/>
        <end position="22"/>
    </location>
</feature>
<dbReference type="GO" id="GO:0140825">
    <property type="term" value="F:lactoperoxidase activity"/>
    <property type="evidence" value="ECO:0007669"/>
    <property type="project" value="UniProtKB-EC"/>
</dbReference>
<comment type="similarity">
    <text evidence="10">Belongs to the peroxidase family.</text>
</comment>
<reference evidence="13 14" key="1">
    <citation type="journal article" date="2019" name="G3 (Bethesda)">
        <title>Sequencing of a Wild Apple (Malus baccata) Genome Unravels the Differences Between Cultivated and Wild Apple Species Regarding Disease Resistance and Cold Tolerance.</title>
        <authorList>
            <person name="Chen X."/>
        </authorList>
    </citation>
    <scope>NUCLEOTIDE SEQUENCE [LARGE SCALE GENOMIC DNA]</scope>
    <source>
        <strain evidence="14">cv. Shandingzi</strain>
        <tissue evidence="13">Leaves</tissue>
    </source>
</reference>
<evidence type="ECO:0000256" key="11">
    <source>
        <dbReference type="SAM" id="MobiDB-lite"/>
    </source>
</evidence>
<comment type="caution">
    <text evidence="13">The sequence shown here is derived from an EMBL/GenBank/DDBJ whole genome shotgun (WGS) entry which is preliminary data.</text>
</comment>
<dbReference type="InterPro" id="IPR002016">
    <property type="entry name" value="Haem_peroxidase"/>
</dbReference>
<dbReference type="STRING" id="106549.A0A540NED5"/>
<dbReference type="AlphaFoldDB" id="A0A540NED5"/>
<feature type="disulfide bond" evidence="9">
    <location>
        <begin position="31"/>
        <end position="58"/>
    </location>
</feature>
<dbReference type="GO" id="GO:0020037">
    <property type="term" value="F:heme binding"/>
    <property type="evidence" value="ECO:0007669"/>
    <property type="project" value="InterPro"/>
</dbReference>
<keyword evidence="6" id="KW-0560">Oxidoreductase</keyword>
<sequence length="156" mass="17407">MLANKVASQDPDPFEKRAANRGAHSGGRVHCVNLVHRLYATIDPTLDRDHGKYLTGRCPTPTPDPKAVLYARNDRETPMLLDNYYYKNLLSHKGLPTVDQELGSDPSTLPFVENMAADNGYFREQFSRAALLLSENNPLTGDQGEVRKDCQYVNAS</sequence>
<feature type="binding site" evidence="8">
    <location>
        <position position="74"/>
    </location>
    <ligand>
        <name>Ca(2+)</name>
        <dbReference type="ChEBI" id="CHEBI:29108"/>
        <label>2</label>
    </ligand>
</feature>
<feature type="binding site" evidence="8">
    <location>
        <position position="77"/>
    </location>
    <ligand>
        <name>Ca(2+)</name>
        <dbReference type="ChEBI" id="CHEBI:29108"/>
        <label>2</label>
    </ligand>
</feature>
<comment type="cofactor">
    <cofactor evidence="8">
        <name>heme b</name>
        <dbReference type="ChEBI" id="CHEBI:60344"/>
    </cofactor>
    <text evidence="8">Binds 1 heme b (iron(II)-protoporphyrin IX) group per subunit.</text>
</comment>
<evidence type="ECO:0000313" key="14">
    <source>
        <dbReference type="Proteomes" id="UP000315295"/>
    </source>
</evidence>
<dbReference type="PANTHER" id="PTHR31517:SF80">
    <property type="entry name" value="PEROXIDASE"/>
    <property type="match status" value="1"/>
</dbReference>
<evidence type="ECO:0000256" key="7">
    <source>
        <dbReference type="ARBA" id="ARBA00023004"/>
    </source>
</evidence>
<comment type="cofactor">
    <cofactor evidence="8">
        <name>Ca(2+)</name>
        <dbReference type="ChEBI" id="CHEBI:29108"/>
    </cofactor>
    <text evidence="8">Binds 2 calcium ions per subunit.</text>
</comment>
<dbReference type="PROSITE" id="PS50873">
    <property type="entry name" value="PEROXIDASE_4"/>
    <property type="match status" value="1"/>
</dbReference>
<dbReference type="GO" id="GO:0006979">
    <property type="term" value="P:response to oxidative stress"/>
    <property type="evidence" value="ECO:0007669"/>
    <property type="project" value="InterPro"/>
</dbReference>
<evidence type="ECO:0000256" key="3">
    <source>
        <dbReference type="ARBA" id="ARBA00022559"/>
    </source>
</evidence>
<gene>
    <name evidence="13" type="ORF">C1H46_005028</name>
</gene>